<dbReference type="GO" id="GO:0030638">
    <property type="term" value="P:polyketide metabolic process"/>
    <property type="evidence" value="ECO:0007669"/>
    <property type="project" value="InterPro"/>
</dbReference>
<dbReference type="Pfam" id="PF07366">
    <property type="entry name" value="SnoaL"/>
    <property type="match status" value="1"/>
</dbReference>
<accession>A0A3R8VCJ1</accession>
<dbReference type="RefSeq" id="WP_011913809.1">
    <property type="nucleotide sequence ID" value="NZ_BSTP01000002.1"/>
</dbReference>
<gene>
    <name evidence="1" type="ORF">G7024_07455</name>
    <name evidence="2" type="ORF">N7335_01450</name>
</gene>
<reference evidence="1" key="1">
    <citation type="submission" date="2020-02" db="EMBL/GenBank/DDBJ databases">
        <title>Synteny-based analysis reveals conserved mechanism for high triclosan tolerance in Pseudomonas, as well as instances of horizontal transfer.</title>
        <authorList>
            <person name="Mcfarland A.G."/>
            <person name="Bertucci H.K."/>
            <person name="Litmann E."/>
            <person name="Shen J."/>
            <person name="Huttenhower C."/>
            <person name="Hartmann E.M."/>
        </authorList>
    </citation>
    <scope>NUCLEOTIDE SEQUENCE</scope>
    <source>
        <strain evidence="1">109A1</strain>
    </source>
</reference>
<evidence type="ECO:0000313" key="3">
    <source>
        <dbReference type="Proteomes" id="UP001138621"/>
    </source>
</evidence>
<dbReference type="InterPro" id="IPR009959">
    <property type="entry name" value="Cyclase_SnoaL-like"/>
</dbReference>
<dbReference type="Gene3D" id="3.10.450.50">
    <property type="match status" value="1"/>
</dbReference>
<name>A0A3R8VCJ1_STUST</name>
<comment type="caution">
    <text evidence="1">The sequence shown here is derived from an EMBL/GenBank/DDBJ whole genome shotgun (WGS) entry which is preliminary data.</text>
</comment>
<reference evidence="2" key="2">
    <citation type="submission" date="2022-09" db="EMBL/GenBank/DDBJ databases">
        <title>Intensive care unit water sources are persistently colonized with multi-drug resistant bacteria and are the site of extensive horizontal gene transfer of antibiotic resistance genes.</title>
        <authorList>
            <person name="Diorio-Toth L."/>
        </authorList>
    </citation>
    <scope>NUCLEOTIDE SEQUENCE</scope>
    <source>
        <strain evidence="2">GD04147</strain>
    </source>
</reference>
<dbReference type="SUPFAM" id="SSF54427">
    <property type="entry name" value="NTF2-like"/>
    <property type="match status" value="1"/>
</dbReference>
<dbReference type="AlphaFoldDB" id="A0A3R8VCJ1"/>
<sequence length="137" mass="15701">MTPPELASIYRAYIACLNARDWPELGRFVHDQVRHNGNRIGLAGYRQMLENDYATIPDLHFEIELLVSEPPHVASRLRFNCSPAGRFLDLDIDGRKVSFAENVFYEFRDRKIVEVHSVIDKPAIEAQLSARGQPHGR</sequence>
<protein>
    <submittedName>
        <fullName evidence="2">Ester cyclase</fullName>
    </submittedName>
    <submittedName>
        <fullName evidence="1">SnoaL-like domain-containing protein</fullName>
    </submittedName>
</protein>
<dbReference type="InterPro" id="IPR032710">
    <property type="entry name" value="NTF2-like_dom_sf"/>
</dbReference>
<dbReference type="Proteomes" id="UP001138621">
    <property type="component" value="Unassembled WGS sequence"/>
</dbReference>
<evidence type="ECO:0000313" key="2">
    <source>
        <dbReference type="EMBL" id="MDH0145053.1"/>
    </source>
</evidence>
<dbReference type="Proteomes" id="UP001158076">
    <property type="component" value="Unassembled WGS sequence"/>
</dbReference>
<evidence type="ECO:0000313" key="1">
    <source>
        <dbReference type="EMBL" id="MBA1304242.1"/>
    </source>
</evidence>
<dbReference type="EMBL" id="JAODZE010000001">
    <property type="protein sequence ID" value="MDH0145053.1"/>
    <property type="molecule type" value="Genomic_DNA"/>
</dbReference>
<proteinExistence type="predicted"/>
<dbReference type="EMBL" id="JAAMRD010000004">
    <property type="protein sequence ID" value="MBA1304242.1"/>
    <property type="molecule type" value="Genomic_DNA"/>
</dbReference>
<organism evidence="1 3">
    <name type="scientific">Stutzerimonas stutzeri</name>
    <name type="common">Pseudomonas stutzeri</name>
    <dbReference type="NCBI Taxonomy" id="316"/>
    <lineage>
        <taxon>Bacteria</taxon>
        <taxon>Pseudomonadati</taxon>
        <taxon>Pseudomonadota</taxon>
        <taxon>Gammaproteobacteria</taxon>
        <taxon>Pseudomonadales</taxon>
        <taxon>Pseudomonadaceae</taxon>
        <taxon>Stutzerimonas</taxon>
    </lineage>
</organism>